<comment type="subcellular location">
    <subcellularLocation>
        <location evidence="1 7">Cell membrane</location>
        <topology evidence="1 7">Multi-pass membrane protein</topology>
    </subcellularLocation>
</comment>
<dbReference type="InterPro" id="IPR008516">
    <property type="entry name" value="Na/K-Atpase_Interacting"/>
</dbReference>
<keyword evidence="6" id="KW-0472">Membrane</keyword>
<dbReference type="GO" id="GO:0005886">
    <property type="term" value="C:plasma membrane"/>
    <property type="evidence" value="ECO:0007669"/>
    <property type="project" value="UniProtKB-SubCell"/>
</dbReference>
<keyword evidence="4" id="KW-0812">Transmembrane</keyword>
<evidence type="ECO:0000256" key="2">
    <source>
        <dbReference type="ARBA" id="ARBA00006364"/>
    </source>
</evidence>
<keyword evidence="9" id="KW-1185">Reference proteome</keyword>
<gene>
    <name evidence="8" type="ORF">NQ314_001420</name>
</gene>
<sequence length="67" mass="7820">MLKNKVLKLDHSSDSWWKREGPGCKVRNVDAIPTEYDGCLVDYVHIEIFQAGLQCFFAVSIWYKRVD</sequence>
<accession>A0AAV8ZTW0</accession>
<comment type="caution">
    <text evidence="8">The sequence shown here is derived from an EMBL/GenBank/DDBJ whole genome shotgun (WGS) entry which is preliminary data.</text>
</comment>
<organism evidence="8 9">
    <name type="scientific">Rhamnusium bicolor</name>
    <dbReference type="NCBI Taxonomy" id="1586634"/>
    <lineage>
        <taxon>Eukaryota</taxon>
        <taxon>Metazoa</taxon>
        <taxon>Ecdysozoa</taxon>
        <taxon>Arthropoda</taxon>
        <taxon>Hexapoda</taxon>
        <taxon>Insecta</taxon>
        <taxon>Pterygota</taxon>
        <taxon>Neoptera</taxon>
        <taxon>Endopterygota</taxon>
        <taxon>Coleoptera</taxon>
        <taxon>Polyphaga</taxon>
        <taxon>Cucujiformia</taxon>
        <taxon>Chrysomeloidea</taxon>
        <taxon>Cerambycidae</taxon>
        <taxon>Lepturinae</taxon>
        <taxon>Rhagiini</taxon>
        <taxon>Rhamnusium</taxon>
    </lineage>
</organism>
<evidence type="ECO:0000256" key="6">
    <source>
        <dbReference type="ARBA" id="ARBA00023136"/>
    </source>
</evidence>
<evidence type="ECO:0000256" key="1">
    <source>
        <dbReference type="ARBA" id="ARBA00004651"/>
    </source>
</evidence>
<evidence type="ECO:0000313" key="9">
    <source>
        <dbReference type="Proteomes" id="UP001162156"/>
    </source>
</evidence>
<evidence type="ECO:0000256" key="5">
    <source>
        <dbReference type="ARBA" id="ARBA00022989"/>
    </source>
</evidence>
<evidence type="ECO:0000256" key="7">
    <source>
        <dbReference type="RuleBase" id="RU368041"/>
    </source>
</evidence>
<comment type="similarity">
    <text evidence="2 7">Belongs to the NKAIN family.</text>
</comment>
<keyword evidence="3 7" id="KW-1003">Cell membrane</keyword>
<reference evidence="8" key="1">
    <citation type="journal article" date="2023" name="Insect Mol. Biol.">
        <title>Genome sequencing provides insights into the evolution of gene families encoding plant cell wall-degrading enzymes in longhorned beetles.</title>
        <authorList>
            <person name="Shin N.R."/>
            <person name="Okamura Y."/>
            <person name="Kirsch R."/>
            <person name="Pauchet Y."/>
        </authorList>
    </citation>
    <scope>NUCLEOTIDE SEQUENCE</scope>
    <source>
        <strain evidence="8">RBIC_L_NR</strain>
    </source>
</reference>
<dbReference type="AlphaFoldDB" id="A0AAV8ZTW0"/>
<dbReference type="GO" id="GO:0002028">
    <property type="term" value="P:regulation of sodium ion transport"/>
    <property type="evidence" value="ECO:0007669"/>
    <property type="project" value="UniProtKB-UniRule"/>
</dbReference>
<keyword evidence="5" id="KW-1133">Transmembrane helix</keyword>
<dbReference type="Proteomes" id="UP001162156">
    <property type="component" value="Unassembled WGS sequence"/>
</dbReference>
<protein>
    <recommendedName>
        <fullName evidence="7">Sodium/potassium-transporting ATPase subunit beta-1-interacting protein</fullName>
        <shortName evidence="7">Na(+)/K(+)-transporting ATPase subunit beta-1-interacting protein</shortName>
    </recommendedName>
</protein>
<evidence type="ECO:0000256" key="3">
    <source>
        <dbReference type="ARBA" id="ARBA00022475"/>
    </source>
</evidence>
<dbReference type="Pfam" id="PF05640">
    <property type="entry name" value="NKAIN"/>
    <property type="match status" value="1"/>
</dbReference>
<evidence type="ECO:0000313" key="8">
    <source>
        <dbReference type="EMBL" id="KAJ8969992.1"/>
    </source>
</evidence>
<name>A0AAV8ZTW0_9CUCU</name>
<proteinExistence type="inferred from homology"/>
<dbReference type="EMBL" id="JANEYF010000419">
    <property type="protein sequence ID" value="KAJ8969992.1"/>
    <property type="molecule type" value="Genomic_DNA"/>
</dbReference>
<evidence type="ECO:0000256" key="4">
    <source>
        <dbReference type="ARBA" id="ARBA00022692"/>
    </source>
</evidence>